<dbReference type="SUPFAM" id="SSF54665">
    <property type="entry name" value="CO dehydrogenase molybdoprotein N-domain-like"/>
    <property type="match status" value="1"/>
</dbReference>
<feature type="transmembrane region" description="Helical" evidence="1">
    <location>
        <begin position="12"/>
        <end position="30"/>
    </location>
</feature>
<keyword evidence="4" id="KW-1185">Reference proteome</keyword>
<dbReference type="STRING" id="1123237.Salmuc_05104"/>
<dbReference type="PROSITE" id="PS51318">
    <property type="entry name" value="TAT"/>
    <property type="match status" value="1"/>
</dbReference>
<evidence type="ECO:0000256" key="1">
    <source>
        <dbReference type="SAM" id="Phobius"/>
    </source>
</evidence>
<dbReference type="InterPro" id="IPR008274">
    <property type="entry name" value="AldOxase/xan_DH_MoCoBD1"/>
</dbReference>
<keyword evidence="1" id="KW-0472">Membrane</keyword>
<organism evidence="3 4">
    <name type="scientific">Salipiger mucosus DSM 16094</name>
    <dbReference type="NCBI Taxonomy" id="1123237"/>
    <lineage>
        <taxon>Bacteria</taxon>
        <taxon>Pseudomonadati</taxon>
        <taxon>Pseudomonadota</taxon>
        <taxon>Alphaproteobacteria</taxon>
        <taxon>Rhodobacterales</taxon>
        <taxon>Roseobacteraceae</taxon>
        <taxon>Salipiger</taxon>
    </lineage>
</organism>
<dbReference type="PANTHER" id="PTHR47495">
    <property type="entry name" value="ALDEHYDE DEHYDROGENASE"/>
    <property type="match status" value="1"/>
</dbReference>
<reference evidence="4" key="1">
    <citation type="journal article" date="2014" name="Stand. Genomic Sci.">
        <title>Genome sequence of the exopolysaccharide-producing Salipiger mucosus type strain (DSM 16094(T)), a moderately halophilic member of the Roseobacter clade.</title>
        <authorList>
            <person name="Riedel T."/>
            <person name="Spring S."/>
            <person name="Fiebig A."/>
            <person name="Petersen J."/>
            <person name="Kyrpides N.C."/>
            <person name="Goker M."/>
            <person name="Klenk H.P."/>
        </authorList>
    </citation>
    <scope>NUCLEOTIDE SEQUENCE [LARGE SCALE GENOMIC DNA]</scope>
    <source>
        <strain evidence="4">DSM 16094</strain>
    </source>
</reference>
<dbReference type="InterPro" id="IPR046867">
    <property type="entry name" value="AldOxase/xan_DH_MoCoBD2"/>
</dbReference>
<dbReference type="GO" id="GO:0047121">
    <property type="term" value="F:isoquinoline 1-oxidoreductase activity"/>
    <property type="evidence" value="ECO:0007669"/>
    <property type="project" value="UniProtKB-EC"/>
</dbReference>
<dbReference type="InterPro" id="IPR006311">
    <property type="entry name" value="TAT_signal"/>
</dbReference>
<dbReference type="InterPro" id="IPR052516">
    <property type="entry name" value="N-heterocyclic_Hydroxylase"/>
</dbReference>
<dbReference type="HOGENOM" id="CLU_013917_0_1_5"/>
<dbReference type="Gene3D" id="3.30.365.10">
    <property type="entry name" value="Aldehyde oxidase/xanthine dehydrogenase, molybdopterin binding domain"/>
    <property type="match status" value="4"/>
</dbReference>
<dbReference type="Pfam" id="PF02738">
    <property type="entry name" value="MoCoBD_1"/>
    <property type="match status" value="1"/>
</dbReference>
<protein>
    <submittedName>
        <fullName evidence="3">Isoquinoline 1-oxidoreductase beta subunit</fullName>
        <ecNumber evidence="3">1.3.99.16</ecNumber>
    </submittedName>
</protein>
<dbReference type="RefSeq" id="WP_020042263.1">
    <property type="nucleotide sequence ID" value="NZ_KE557277.1"/>
</dbReference>
<sequence length="746" mass="79493">MASIGKIARRTFLVGAAAVAGGVAVGAWYVSRPAPNPLRPEGDETALNPFVIIDGEGVTLVAPRAEMGQGTQTTWAALLAEEMDLAWEDVRVIHGPPAKAYYNSAMMAESLPGPAGYARSALQHKLGEMAGVIGKVMEMQVTGGSTAMKDGYERMRATGAAAREMLKAAAAARLDLDAGVLTTEAGAVVAPDGTRLPYTELAAEAAGFEPRDVLLREPSEWKLLGRALPRLDMVAKCTGTETYSIDTRPEGLRYAAVRMSPRRGAMRGFDAEEAEGMPGVEKIVDLGDGVAVIATNTWLAQQAVNAIEVDWGPAAYPETTGAIFDEIEAAFDLDPDSTLRDTGDAETLPEGAQEVTAEYRLPFLAHATMEPLNATAWITAGGLEVWSGNQIPTFVRDACAEAAGVSADSVTLHTTPMGGGFGRRGELDFSVLAVRVARALPNVPVMTTWSREEDMTQDFYRPGAIGRMRGAVQDGTAVLLDASVAGPSTARQALNRWTGFAPGGPDKVHVEGLWNQPYAIPSYRARGYIAPDLQVPVGFWRSVGNSYNGFIFESFLDEMANAAGADPLDFRVQLAEPEWDPAARVLEAVREMSGWPDKPEGTGRGVAMCYSFGTPVACVIEVADEEGEIRIARAWMAADPGVALDPGIIEQQLAGGLVYGLSAAMTGEITFADGAVEQRNFPDYDALRMGQMPRVEVRILERQTHISGIGEPGTPPAAPALANAIFDLTGERHRELPLSRAVRFAT</sequence>
<proteinExistence type="predicted"/>
<gene>
    <name evidence="3" type="ORF">Salmuc_05104</name>
</gene>
<dbReference type="OrthoDB" id="9767994at2"/>
<feature type="domain" description="Aldehyde oxidase/xanthine dehydrogenase a/b hammerhead" evidence="2">
    <location>
        <begin position="238"/>
        <end position="315"/>
    </location>
</feature>
<name>S9QPC0_9RHOB</name>
<dbReference type="PIRSF" id="PIRSF036389">
    <property type="entry name" value="IOR_B"/>
    <property type="match status" value="1"/>
</dbReference>
<dbReference type="Gene3D" id="3.90.1170.50">
    <property type="entry name" value="Aldehyde oxidase/xanthine dehydrogenase, a/b hammerhead"/>
    <property type="match status" value="1"/>
</dbReference>
<keyword evidence="1" id="KW-0812">Transmembrane</keyword>
<dbReference type="eggNOG" id="COG1529">
    <property type="taxonomic scope" value="Bacteria"/>
</dbReference>
<dbReference type="SMART" id="SM01008">
    <property type="entry name" value="Ald_Xan_dh_C"/>
    <property type="match status" value="1"/>
</dbReference>
<dbReference type="SUPFAM" id="SSF56003">
    <property type="entry name" value="Molybdenum cofactor-binding domain"/>
    <property type="match status" value="2"/>
</dbReference>
<dbReference type="EC" id="1.3.99.16" evidence="3"/>
<keyword evidence="1" id="KW-1133">Transmembrane helix</keyword>
<accession>S9QPC0</accession>
<dbReference type="EMBL" id="APVH01000031">
    <property type="protein sequence ID" value="EPX81438.1"/>
    <property type="molecule type" value="Genomic_DNA"/>
</dbReference>
<comment type="caution">
    <text evidence="3">The sequence shown here is derived from an EMBL/GenBank/DDBJ whole genome shotgun (WGS) entry which is preliminary data.</text>
</comment>
<dbReference type="InterPro" id="IPR037165">
    <property type="entry name" value="AldOxase/xan_DH_Mopterin-bd_sf"/>
</dbReference>
<evidence type="ECO:0000259" key="2">
    <source>
        <dbReference type="SMART" id="SM01008"/>
    </source>
</evidence>
<dbReference type="PANTHER" id="PTHR47495:SF2">
    <property type="entry name" value="ALDEHYDE DEHYDROGENASE"/>
    <property type="match status" value="1"/>
</dbReference>
<dbReference type="Proteomes" id="UP000015347">
    <property type="component" value="Unassembled WGS sequence"/>
</dbReference>
<dbReference type="Pfam" id="PF20256">
    <property type="entry name" value="MoCoBD_2"/>
    <property type="match status" value="1"/>
</dbReference>
<dbReference type="InterPro" id="IPR012368">
    <property type="entry name" value="OxRdtase_Mopterin-bd_su_IorB"/>
</dbReference>
<evidence type="ECO:0000313" key="3">
    <source>
        <dbReference type="EMBL" id="EPX81438.1"/>
    </source>
</evidence>
<dbReference type="AlphaFoldDB" id="S9QPC0"/>
<dbReference type="InterPro" id="IPR036856">
    <property type="entry name" value="Ald_Oxase/Xan_DH_a/b_sf"/>
</dbReference>
<evidence type="ECO:0000313" key="4">
    <source>
        <dbReference type="Proteomes" id="UP000015347"/>
    </source>
</evidence>
<keyword evidence="3" id="KW-0560">Oxidoreductase</keyword>
<dbReference type="InterPro" id="IPR000674">
    <property type="entry name" value="Ald_Oxase/Xan_DH_a/b"/>
</dbReference>